<dbReference type="GeneID" id="99751729"/>
<dbReference type="PATRIC" id="fig|1339349.3.peg.1914"/>
<dbReference type="Pfam" id="PF20096">
    <property type="entry name" value="DUF6486"/>
    <property type="match status" value="1"/>
</dbReference>
<comment type="caution">
    <text evidence="2">The sequence shown here is derived from an EMBL/GenBank/DDBJ whole genome shotgun (WGS) entry which is preliminary data.</text>
</comment>
<name>A0A078S590_BACUN</name>
<dbReference type="NCBIfam" id="NF033879">
    <property type="entry name" value="smalltalk"/>
    <property type="match status" value="1"/>
</dbReference>
<dbReference type="Proteomes" id="UP000028013">
    <property type="component" value="Unassembled WGS sequence"/>
</dbReference>
<keyword evidence="1" id="KW-1133">Transmembrane helix</keyword>
<keyword evidence="1" id="KW-0472">Membrane</keyword>
<accession>A0A078S590</accession>
<gene>
    <name evidence="2" type="ORF">M094_0664</name>
</gene>
<dbReference type="AlphaFoldDB" id="A0A078S590"/>
<reference evidence="2 3" key="1">
    <citation type="submission" date="2014-04" db="EMBL/GenBank/DDBJ databases">
        <authorList>
            <person name="Sears C."/>
            <person name="Carroll K."/>
            <person name="Sack B.R."/>
            <person name="Qadri F."/>
            <person name="Myers L.L."/>
            <person name="Chung G.-T."/>
            <person name="Escheverria P."/>
            <person name="Fraser C.M."/>
            <person name="Sadzewicz L."/>
            <person name="Shefchek K.A."/>
            <person name="Tallon L."/>
            <person name="Das S.P."/>
            <person name="Daugherty S."/>
            <person name="Mongodin E.F."/>
        </authorList>
    </citation>
    <scope>NUCLEOTIDE SEQUENCE [LARGE SCALE GENOMIC DNA]</scope>
    <source>
        <strain evidence="2 3">3978 T3 ii</strain>
    </source>
</reference>
<dbReference type="InterPro" id="IPR045505">
    <property type="entry name" value="DUF6486"/>
</dbReference>
<organism evidence="2 3">
    <name type="scientific">Bacteroides uniformis str. 3978 T3 ii</name>
    <dbReference type="NCBI Taxonomy" id="1339349"/>
    <lineage>
        <taxon>Bacteria</taxon>
        <taxon>Pseudomonadati</taxon>
        <taxon>Bacteroidota</taxon>
        <taxon>Bacteroidia</taxon>
        <taxon>Bacteroidales</taxon>
        <taxon>Bacteroidaceae</taxon>
        <taxon>Bacteroides</taxon>
    </lineage>
</organism>
<dbReference type="EMBL" id="JNHN01000170">
    <property type="protein sequence ID" value="KDS51352.1"/>
    <property type="molecule type" value="Genomic_DNA"/>
</dbReference>
<evidence type="ECO:0000256" key="1">
    <source>
        <dbReference type="SAM" id="Phobius"/>
    </source>
</evidence>
<keyword evidence="1" id="KW-0812">Transmembrane</keyword>
<feature type="transmembrane region" description="Helical" evidence="1">
    <location>
        <begin position="12"/>
        <end position="35"/>
    </location>
</feature>
<sequence>MSEKTKSKSVWGIVLKVIITVATTLAGVFGLTSCINR</sequence>
<proteinExistence type="predicted"/>
<evidence type="ECO:0000313" key="2">
    <source>
        <dbReference type="EMBL" id="KDS51352.1"/>
    </source>
</evidence>
<dbReference type="RefSeq" id="WP_005828021.1">
    <property type="nucleotide sequence ID" value="NZ_JNHN01000170.1"/>
</dbReference>
<evidence type="ECO:0000313" key="3">
    <source>
        <dbReference type="Proteomes" id="UP000028013"/>
    </source>
</evidence>
<dbReference type="PROSITE" id="PS51257">
    <property type="entry name" value="PROKAR_LIPOPROTEIN"/>
    <property type="match status" value="1"/>
</dbReference>
<protein>
    <submittedName>
        <fullName evidence="2">Putative membrane protein</fullName>
    </submittedName>
</protein>